<dbReference type="InterPro" id="IPR036866">
    <property type="entry name" value="RibonucZ/Hydroxyglut_hydro"/>
</dbReference>
<keyword evidence="4 6" id="KW-1133">Transmembrane helix</keyword>
<comment type="subcellular location">
    <subcellularLocation>
        <location evidence="1">Cell membrane</location>
        <topology evidence="1">Multi-pass membrane protein</topology>
    </subcellularLocation>
</comment>
<evidence type="ECO:0000313" key="9">
    <source>
        <dbReference type="Proteomes" id="UP000037326"/>
    </source>
</evidence>
<dbReference type="EMBL" id="LFXJ01000008">
    <property type="protein sequence ID" value="KMY30433.1"/>
    <property type="molecule type" value="Genomic_DNA"/>
</dbReference>
<dbReference type="InterPro" id="IPR052159">
    <property type="entry name" value="Competence_DNA_uptake"/>
</dbReference>
<dbReference type="GO" id="GO:0030420">
    <property type="term" value="P:establishment of competence for transformation"/>
    <property type="evidence" value="ECO:0007669"/>
    <property type="project" value="InterPro"/>
</dbReference>
<dbReference type="SUPFAM" id="SSF56281">
    <property type="entry name" value="Metallo-hydrolase/oxidoreductase"/>
    <property type="match status" value="1"/>
</dbReference>
<feature type="transmembrane region" description="Helical" evidence="6">
    <location>
        <begin position="440"/>
        <end position="458"/>
    </location>
</feature>
<dbReference type="PANTHER" id="PTHR30619">
    <property type="entry name" value="DNA INTERNALIZATION/COMPETENCE PROTEIN COMEC/REC2"/>
    <property type="match status" value="1"/>
</dbReference>
<dbReference type="Proteomes" id="UP000037326">
    <property type="component" value="Unassembled WGS sequence"/>
</dbReference>
<name>A0A0K9F8C7_9BACI</name>
<evidence type="ECO:0000256" key="6">
    <source>
        <dbReference type="SAM" id="Phobius"/>
    </source>
</evidence>
<comment type="caution">
    <text evidence="8">The sequence shown here is derived from an EMBL/GenBank/DDBJ whole genome shotgun (WGS) entry which is preliminary data.</text>
</comment>
<feature type="domain" description="Metallo-beta-lactamase" evidence="7">
    <location>
        <begin position="496"/>
        <end position="708"/>
    </location>
</feature>
<sequence length="769" mass="87437">MYVALAVLVASIAAHKSAWLLSILLFLALWLKLKGETRLISALVIISGFLSYFFIITFQLTESPPLPSAFQITWSSEYKITGQKLRGFVKTETGEKLYVVFTFSSEEEKSFYETTSLTGRTYLVQGELIAPLPPAHAYAFSMEKYLISKGARGIFEISSWTFIEENKSIRSFLAKQRHSMKKHIETTFPESLVAEAQALLIGSQDQVDHELQRAYQKLGITHLFAISGLHVALVSWLFFEGLLRIGIRKEMATIVLLIVLPIYGVLAGGAPSVWRAVSVVELVMLMRYARWQISIDDALAISFLCFVLLEPGVIYQIGFQLSYLATVSLVYSGVILRRSSNWLIRSFFITFVCQLLVYPLLLHHFYEISISSFLANIIFVPLFSFVILPLNIAMFVITFISMPVAKALFVGYEPLRVWLTKFILYLQELPFQLWSPGKPAIWLICVALISVLAGFYFIEIKHYGKFAVVMFIPALCIHLSPMLFNETKLTFLNVGQGDCTVIELPFRRAVYVIDSGGLLRFEQEGWKTSESPYEVGRQVVVPFLKGRGIRDIDIFIATHADADHVEGAEEILQEINMREIHLTPGSMDKPVMRDLLMEAKKQKVPVKEKMQGTAWRVGETSFYYLWPRDTLYEGNDDSIVLYMQQGSFRALLTGDLEEHGEQELIHLYNKLLANMTLLKAGHHGSKTSSIEPFVELLRPELTIFSAGLNNRYRHPHDEVVKRFTSRDLFILTTGIVGTIEVKIRGNSWSVQKEKDLVPMSKVFYLVHYI</sequence>
<dbReference type="InterPro" id="IPR004797">
    <property type="entry name" value="Competence_ComEC/Rec2"/>
</dbReference>
<dbReference type="NCBIfam" id="TIGR00361">
    <property type="entry name" value="ComEC_Rec2"/>
    <property type="match status" value="1"/>
</dbReference>
<feature type="transmembrane region" description="Helical" evidence="6">
    <location>
        <begin position="373"/>
        <end position="400"/>
    </location>
</feature>
<feature type="transmembrane region" description="Helical" evidence="6">
    <location>
        <begin position="321"/>
        <end position="336"/>
    </location>
</feature>
<dbReference type="PANTHER" id="PTHR30619:SF1">
    <property type="entry name" value="RECOMBINATION PROTEIN 2"/>
    <property type="match status" value="1"/>
</dbReference>
<dbReference type="Pfam" id="PF00753">
    <property type="entry name" value="Lactamase_B"/>
    <property type="match status" value="1"/>
</dbReference>
<dbReference type="Gene3D" id="3.60.15.10">
    <property type="entry name" value="Ribonuclease Z/Hydroxyacylglutathione hydrolase-like"/>
    <property type="match status" value="1"/>
</dbReference>
<evidence type="ECO:0000256" key="5">
    <source>
        <dbReference type="ARBA" id="ARBA00023136"/>
    </source>
</evidence>
<evidence type="ECO:0000256" key="1">
    <source>
        <dbReference type="ARBA" id="ARBA00004651"/>
    </source>
</evidence>
<dbReference type="InterPro" id="IPR035681">
    <property type="entry name" value="ComA-like_MBL"/>
</dbReference>
<dbReference type="AlphaFoldDB" id="A0A0K9F8C7"/>
<keyword evidence="2" id="KW-1003">Cell membrane</keyword>
<dbReference type="SMART" id="SM00849">
    <property type="entry name" value="Lactamase_B"/>
    <property type="match status" value="1"/>
</dbReference>
<dbReference type="InterPro" id="IPR001279">
    <property type="entry name" value="Metallo-B-lactamas"/>
</dbReference>
<dbReference type="InterPro" id="IPR004477">
    <property type="entry name" value="ComEC_N"/>
</dbReference>
<dbReference type="OrthoDB" id="9761531at2"/>
<dbReference type="GO" id="GO:0005886">
    <property type="term" value="C:plasma membrane"/>
    <property type="evidence" value="ECO:0007669"/>
    <property type="project" value="UniProtKB-SubCell"/>
</dbReference>
<evidence type="ECO:0000256" key="3">
    <source>
        <dbReference type="ARBA" id="ARBA00022692"/>
    </source>
</evidence>
<protein>
    <submittedName>
        <fullName evidence="8">Competence protein ComE</fullName>
    </submittedName>
</protein>
<feature type="transmembrane region" description="Helical" evidence="6">
    <location>
        <begin position="251"/>
        <end position="271"/>
    </location>
</feature>
<reference evidence="9" key="1">
    <citation type="submission" date="2015-07" db="EMBL/GenBank/DDBJ databases">
        <authorList>
            <person name="Liu B."/>
            <person name="Wang J."/>
            <person name="Zhu Y."/>
            <person name="Liu G."/>
            <person name="Chen Q."/>
            <person name="Lan J."/>
            <person name="Che J."/>
            <person name="Ge C."/>
            <person name="Shi H."/>
            <person name="Pan Z."/>
            <person name="Liu X."/>
        </authorList>
    </citation>
    <scope>NUCLEOTIDE SEQUENCE [LARGE SCALE GENOMIC DNA]</scope>
    <source>
        <strain evidence="9">DSM 23493</strain>
    </source>
</reference>
<feature type="transmembrane region" description="Helical" evidence="6">
    <location>
        <begin position="220"/>
        <end position="239"/>
    </location>
</feature>
<accession>A0A0K9F8C7</accession>
<feature type="transmembrane region" description="Helical" evidence="6">
    <location>
        <begin position="465"/>
        <end position="484"/>
    </location>
</feature>
<keyword evidence="3 6" id="KW-0812">Transmembrane</keyword>
<dbReference type="Pfam" id="PF03772">
    <property type="entry name" value="Competence"/>
    <property type="match status" value="1"/>
</dbReference>
<evidence type="ECO:0000256" key="4">
    <source>
        <dbReference type="ARBA" id="ARBA00022989"/>
    </source>
</evidence>
<proteinExistence type="predicted"/>
<evidence type="ECO:0000259" key="7">
    <source>
        <dbReference type="SMART" id="SM00849"/>
    </source>
</evidence>
<keyword evidence="5 6" id="KW-0472">Membrane</keyword>
<dbReference type="NCBIfam" id="TIGR00360">
    <property type="entry name" value="ComEC_N-term"/>
    <property type="match status" value="1"/>
</dbReference>
<dbReference type="CDD" id="cd07731">
    <property type="entry name" value="ComA-like_MBL-fold"/>
    <property type="match status" value="1"/>
</dbReference>
<evidence type="ECO:0000256" key="2">
    <source>
        <dbReference type="ARBA" id="ARBA00022475"/>
    </source>
</evidence>
<feature type="transmembrane region" description="Helical" evidence="6">
    <location>
        <begin position="6"/>
        <end position="27"/>
    </location>
</feature>
<dbReference type="PATRIC" id="fig|582475.4.peg.4543"/>
<feature type="transmembrane region" description="Helical" evidence="6">
    <location>
        <begin position="39"/>
        <end position="60"/>
    </location>
</feature>
<gene>
    <name evidence="8" type="ORF">ACZ11_17230</name>
</gene>
<feature type="transmembrane region" description="Helical" evidence="6">
    <location>
        <begin position="342"/>
        <end position="361"/>
    </location>
</feature>
<evidence type="ECO:0000313" key="8">
    <source>
        <dbReference type="EMBL" id="KMY30433.1"/>
    </source>
</evidence>
<organism evidence="8 9">
    <name type="scientific">Lysinibacillus xylanilyticus</name>
    <dbReference type="NCBI Taxonomy" id="582475"/>
    <lineage>
        <taxon>Bacteria</taxon>
        <taxon>Bacillati</taxon>
        <taxon>Bacillota</taxon>
        <taxon>Bacilli</taxon>
        <taxon>Bacillales</taxon>
        <taxon>Bacillaceae</taxon>
        <taxon>Lysinibacillus</taxon>
    </lineage>
</organism>